<dbReference type="Proteomes" id="UP000789901">
    <property type="component" value="Unassembled WGS sequence"/>
</dbReference>
<organism evidence="1 2">
    <name type="scientific">Gigaspora margarita</name>
    <dbReference type="NCBI Taxonomy" id="4874"/>
    <lineage>
        <taxon>Eukaryota</taxon>
        <taxon>Fungi</taxon>
        <taxon>Fungi incertae sedis</taxon>
        <taxon>Mucoromycota</taxon>
        <taxon>Glomeromycotina</taxon>
        <taxon>Glomeromycetes</taxon>
        <taxon>Diversisporales</taxon>
        <taxon>Gigasporaceae</taxon>
        <taxon>Gigaspora</taxon>
    </lineage>
</organism>
<comment type="caution">
    <text evidence="1">The sequence shown here is derived from an EMBL/GenBank/DDBJ whole genome shotgun (WGS) entry which is preliminary data.</text>
</comment>
<feature type="non-terminal residue" evidence="1">
    <location>
        <position position="65"/>
    </location>
</feature>
<sequence length="65" mass="7441">MSNWLLTNERATIRAVKKKIAQTILFKIILNKIIQVNATNSNETCLEKSILNVEFDDMDNNDNST</sequence>
<proteinExistence type="predicted"/>
<evidence type="ECO:0000313" key="2">
    <source>
        <dbReference type="Proteomes" id="UP000789901"/>
    </source>
</evidence>
<name>A0ABN7W2Q4_GIGMA</name>
<evidence type="ECO:0000313" key="1">
    <source>
        <dbReference type="EMBL" id="CAG8813838.1"/>
    </source>
</evidence>
<dbReference type="EMBL" id="CAJVQB010029282">
    <property type="protein sequence ID" value="CAG8813838.1"/>
    <property type="molecule type" value="Genomic_DNA"/>
</dbReference>
<protein>
    <submittedName>
        <fullName evidence="1">31430_t:CDS:1</fullName>
    </submittedName>
</protein>
<gene>
    <name evidence="1" type="ORF">GMARGA_LOCUS25893</name>
</gene>
<keyword evidence="2" id="KW-1185">Reference proteome</keyword>
<reference evidence="1 2" key="1">
    <citation type="submission" date="2021-06" db="EMBL/GenBank/DDBJ databases">
        <authorList>
            <person name="Kallberg Y."/>
            <person name="Tangrot J."/>
            <person name="Rosling A."/>
        </authorList>
    </citation>
    <scope>NUCLEOTIDE SEQUENCE [LARGE SCALE GENOMIC DNA]</scope>
    <source>
        <strain evidence="1 2">120-4 pot B 10/14</strain>
    </source>
</reference>
<accession>A0ABN7W2Q4</accession>